<dbReference type="InterPro" id="IPR014710">
    <property type="entry name" value="RmlC-like_jellyroll"/>
</dbReference>
<dbReference type="InterPro" id="IPR020449">
    <property type="entry name" value="Tscrpt_reg_AraC-type_HTH"/>
</dbReference>
<dbReference type="SMART" id="SM00342">
    <property type="entry name" value="HTH_ARAC"/>
    <property type="match status" value="1"/>
</dbReference>
<dbReference type="GO" id="GO:0043565">
    <property type="term" value="F:sequence-specific DNA binding"/>
    <property type="evidence" value="ECO:0007669"/>
    <property type="project" value="InterPro"/>
</dbReference>
<keyword evidence="3" id="KW-0804">Transcription</keyword>
<keyword evidence="6" id="KW-1185">Reference proteome</keyword>
<dbReference type="InterPro" id="IPR018062">
    <property type="entry name" value="HTH_AraC-typ_CS"/>
</dbReference>
<protein>
    <submittedName>
        <fullName evidence="5">Helix-turn-helix domain-containing protein</fullName>
    </submittedName>
</protein>
<dbReference type="PANTHER" id="PTHR43280:SF28">
    <property type="entry name" value="HTH-TYPE TRANSCRIPTIONAL ACTIVATOR RHAS"/>
    <property type="match status" value="1"/>
</dbReference>
<dbReference type="PROSITE" id="PS00041">
    <property type="entry name" value="HTH_ARAC_FAMILY_1"/>
    <property type="match status" value="1"/>
</dbReference>
<dbReference type="InterPro" id="IPR018060">
    <property type="entry name" value="HTH_AraC"/>
</dbReference>
<dbReference type="InterPro" id="IPR009057">
    <property type="entry name" value="Homeodomain-like_sf"/>
</dbReference>
<accession>A0A559K7T4</accession>
<dbReference type="PROSITE" id="PS01124">
    <property type="entry name" value="HTH_ARAC_FAMILY_2"/>
    <property type="match status" value="1"/>
</dbReference>
<evidence type="ECO:0000256" key="1">
    <source>
        <dbReference type="ARBA" id="ARBA00023015"/>
    </source>
</evidence>
<dbReference type="InterPro" id="IPR037923">
    <property type="entry name" value="HTH-like"/>
</dbReference>
<dbReference type="Pfam" id="PF12833">
    <property type="entry name" value="HTH_18"/>
    <property type="match status" value="1"/>
</dbReference>
<sequence length="300" mass="35042">MKRQLNSRNFMHNEFPFFIHRIRHGVSNTPEMHGHDFVELVYVVNGEGWHQFEGNEYEIRAGDVFIINPGEVHTYRFEQGQQIEIINCLFQPSLIRDTLLRELEISQSMDYFYVHPFLNENERFNRRLNLQGSQAASALALFESMLLELNARMPGYSTLIRVKMVELLILLSRHYSFLQQPEASRRVGDSQVKVLRIKGYLERNYDQKIPLSQLADTFNISVRQLNRMIKQHTGFSVLDLLHQIRVERAKQLLVTTDDKVISVATAVGYEDPAFFSRLFARMVGCSPGKYRESIGYMVKY</sequence>
<dbReference type="AlphaFoldDB" id="A0A559K7T4"/>
<dbReference type="Gene3D" id="1.10.10.60">
    <property type="entry name" value="Homeodomain-like"/>
    <property type="match status" value="2"/>
</dbReference>
<gene>
    <name evidence="5" type="ORF">FPZ49_20045</name>
</gene>
<feature type="domain" description="HTH araC/xylS-type" evidence="4">
    <location>
        <begin position="195"/>
        <end position="293"/>
    </location>
</feature>
<dbReference type="PANTHER" id="PTHR43280">
    <property type="entry name" value="ARAC-FAMILY TRANSCRIPTIONAL REGULATOR"/>
    <property type="match status" value="1"/>
</dbReference>
<evidence type="ECO:0000256" key="2">
    <source>
        <dbReference type="ARBA" id="ARBA00023125"/>
    </source>
</evidence>
<dbReference type="SUPFAM" id="SSF46689">
    <property type="entry name" value="Homeodomain-like"/>
    <property type="match status" value="2"/>
</dbReference>
<dbReference type="SUPFAM" id="SSF51215">
    <property type="entry name" value="Regulatory protein AraC"/>
    <property type="match status" value="1"/>
</dbReference>
<dbReference type="PRINTS" id="PR00032">
    <property type="entry name" value="HTHARAC"/>
</dbReference>
<proteinExistence type="predicted"/>
<dbReference type="Proteomes" id="UP000317036">
    <property type="component" value="Unassembled WGS sequence"/>
</dbReference>
<dbReference type="RefSeq" id="WP_144850206.1">
    <property type="nucleotide sequence ID" value="NZ_VNJI01000026.1"/>
</dbReference>
<keyword evidence="2" id="KW-0238">DNA-binding</keyword>
<comment type="caution">
    <text evidence="5">The sequence shown here is derived from an EMBL/GenBank/DDBJ whole genome shotgun (WGS) entry which is preliminary data.</text>
</comment>
<evidence type="ECO:0000313" key="6">
    <source>
        <dbReference type="Proteomes" id="UP000317036"/>
    </source>
</evidence>
<organism evidence="5 6">
    <name type="scientific">Paenibacillus cremeus</name>
    <dbReference type="NCBI Taxonomy" id="2163881"/>
    <lineage>
        <taxon>Bacteria</taxon>
        <taxon>Bacillati</taxon>
        <taxon>Bacillota</taxon>
        <taxon>Bacilli</taxon>
        <taxon>Bacillales</taxon>
        <taxon>Paenibacillaceae</taxon>
        <taxon>Paenibacillus</taxon>
    </lineage>
</organism>
<reference evidence="5 6" key="1">
    <citation type="submission" date="2019-07" db="EMBL/GenBank/DDBJ databases">
        <authorList>
            <person name="Kim J."/>
        </authorList>
    </citation>
    <scope>NUCLEOTIDE SEQUENCE [LARGE SCALE GENOMIC DNA]</scope>
    <source>
        <strain evidence="5 6">JC52</strain>
    </source>
</reference>
<dbReference type="GO" id="GO:0003700">
    <property type="term" value="F:DNA-binding transcription factor activity"/>
    <property type="evidence" value="ECO:0007669"/>
    <property type="project" value="InterPro"/>
</dbReference>
<evidence type="ECO:0000259" key="4">
    <source>
        <dbReference type="PROSITE" id="PS01124"/>
    </source>
</evidence>
<dbReference type="Pfam" id="PF02311">
    <property type="entry name" value="AraC_binding"/>
    <property type="match status" value="1"/>
</dbReference>
<evidence type="ECO:0000256" key="3">
    <source>
        <dbReference type="ARBA" id="ARBA00023163"/>
    </source>
</evidence>
<keyword evidence="1" id="KW-0805">Transcription regulation</keyword>
<evidence type="ECO:0000313" key="5">
    <source>
        <dbReference type="EMBL" id="TVY08195.1"/>
    </source>
</evidence>
<dbReference type="OrthoDB" id="9803764at2"/>
<dbReference type="EMBL" id="VNJI01000026">
    <property type="protein sequence ID" value="TVY08195.1"/>
    <property type="molecule type" value="Genomic_DNA"/>
</dbReference>
<dbReference type="Gene3D" id="2.60.120.10">
    <property type="entry name" value="Jelly Rolls"/>
    <property type="match status" value="1"/>
</dbReference>
<dbReference type="InterPro" id="IPR003313">
    <property type="entry name" value="AraC-bd"/>
</dbReference>
<name>A0A559K7T4_9BACL</name>